<evidence type="ECO:0000256" key="3">
    <source>
        <dbReference type="ARBA" id="ARBA00022692"/>
    </source>
</evidence>
<comment type="caution">
    <text evidence="13">The sequence shown here is derived from an EMBL/GenBank/DDBJ whole genome shotgun (WGS) entry which is preliminary data.</text>
</comment>
<evidence type="ECO:0000256" key="5">
    <source>
        <dbReference type="ARBA" id="ARBA00022801"/>
    </source>
</evidence>
<keyword evidence="4" id="KW-0479">Metal-binding</keyword>
<dbReference type="Pfam" id="PF01435">
    <property type="entry name" value="Peptidase_M48"/>
    <property type="match status" value="1"/>
</dbReference>
<dbReference type="PANTHER" id="PTHR43221">
    <property type="entry name" value="PROTEASE HTPX"/>
    <property type="match status" value="1"/>
</dbReference>
<gene>
    <name evidence="13" type="ORF">ACFQGB_02665</name>
</gene>
<evidence type="ECO:0000256" key="7">
    <source>
        <dbReference type="ARBA" id="ARBA00022989"/>
    </source>
</evidence>
<dbReference type="RefSeq" id="WP_336348771.1">
    <property type="nucleotide sequence ID" value="NZ_JAZAQL010000001.1"/>
</dbReference>
<evidence type="ECO:0000313" key="14">
    <source>
        <dbReference type="Proteomes" id="UP001596395"/>
    </source>
</evidence>
<keyword evidence="2 10" id="KW-0645">Protease</keyword>
<keyword evidence="1" id="KW-1003">Cell membrane</keyword>
<proteinExistence type="inferred from homology"/>
<comment type="similarity">
    <text evidence="10">Belongs to the peptidase M48 family.</text>
</comment>
<dbReference type="GO" id="GO:0046872">
    <property type="term" value="F:metal ion binding"/>
    <property type="evidence" value="ECO:0007669"/>
    <property type="project" value="UniProtKB-KW"/>
</dbReference>
<keyword evidence="7 11" id="KW-1133">Transmembrane helix</keyword>
<dbReference type="GO" id="GO:0008237">
    <property type="term" value="F:metallopeptidase activity"/>
    <property type="evidence" value="ECO:0007669"/>
    <property type="project" value="UniProtKB-KW"/>
</dbReference>
<dbReference type="AlphaFoldDB" id="A0ABD5V9N0"/>
<keyword evidence="8 10" id="KW-0482">Metalloprotease</keyword>
<organism evidence="13 14">
    <name type="scientific">Halorubellus litoreus</name>
    <dbReference type="NCBI Taxonomy" id="755308"/>
    <lineage>
        <taxon>Archaea</taxon>
        <taxon>Methanobacteriati</taxon>
        <taxon>Methanobacteriota</taxon>
        <taxon>Stenosarchaea group</taxon>
        <taxon>Halobacteria</taxon>
        <taxon>Halobacteriales</taxon>
        <taxon>Halorubellaceae</taxon>
        <taxon>Halorubellus</taxon>
    </lineage>
</organism>
<keyword evidence="5 10" id="KW-0378">Hydrolase</keyword>
<accession>A0ABD5V9N0</accession>
<keyword evidence="9 11" id="KW-0472">Membrane</keyword>
<dbReference type="GO" id="GO:0006508">
    <property type="term" value="P:proteolysis"/>
    <property type="evidence" value="ECO:0007669"/>
    <property type="project" value="UniProtKB-KW"/>
</dbReference>
<evidence type="ECO:0000256" key="6">
    <source>
        <dbReference type="ARBA" id="ARBA00022833"/>
    </source>
</evidence>
<sequence>MSSRIESSLRRRMLATIALFVVCAASFVGALAVLYGYVVPALVGWWAQRFDLASEIGLVAVLVPAGVVVWLAIGTVRNFYASPLSETNAVDAPEADHPELYAAVRRLAQQADVPAPDLKIVDSSVPNAYTVGFTPSSSTIVVTTGLLDTLTEDELHAVLAHELAHVTNRDGAVMSVGYLLPAVAFAFAKALTSPFESDDDEADENEYYDDSSDSWLPIPFFGSSSGSSTSGGSWGDAGGDDEGGGIIVAILVLVAIMILTAVLTLAISTFFWVFSSLTLLLLARTREYAADYGAVELTGDPDALASALAKLDEELQKAPLRDIREIDGAVETLYVMPLRRGLHGFSDVVLLSDDFFPNTHPDTQTRIDRIFEAADDA</sequence>
<evidence type="ECO:0000256" key="2">
    <source>
        <dbReference type="ARBA" id="ARBA00022670"/>
    </source>
</evidence>
<dbReference type="EC" id="3.4.24.-" evidence="13"/>
<dbReference type="EMBL" id="JBHSXN010000001">
    <property type="protein sequence ID" value="MFC6951756.1"/>
    <property type="molecule type" value="Genomic_DNA"/>
</dbReference>
<feature type="transmembrane region" description="Helical" evidence="11">
    <location>
        <begin position="56"/>
        <end position="76"/>
    </location>
</feature>
<protein>
    <submittedName>
        <fullName evidence="13">M48 family metalloprotease</fullName>
        <ecNumber evidence="13">3.4.24.-</ecNumber>
    </submittedName>
</protein>
<evidence type="ECO:0000256" key="4">
    <source>
        <dbReference type="ARBA" id="ARBA00022723"/>
    </source>
</evidence>
<evidence type="ECO:0000256" key="8">
    <source>
        <dbReference type="ARBA" id="ARBA00023049"/>
    </source>
</evidence>
<keyword evidence="6 10" id="KW-0862">Zinc</keyword>
<keyword evidence="3 11" id="KW-0812">Transmembrane</keyword>
<dbReference type="Proteomes" id="UP001596395">
    <property type="component" value="Unassembled WGS sequence"/>
</dbReference>
<reference evidence="13 14" key="1">
    <citation type="journal article" date="2019" name="Int. J. Syst. Evol. Microbiol.">
        <title>The Global Catalogue of Microorganisms (GCM) 10K type strain sequencing project: providing services to taxonomists for standard genome sequencing and annotation.</title>
        <authorList>
            <consortium name="The Broad Institute Genomics Platform"/>
            <consortium name="The Broad Institute Genome Sequencing Center for Infectious Disease"/>
            <person name="Wu L."/>
            <person name="Ma J."/>
        </authorList>
    </citation>
    <scope>NUCLEOTIDE SEQUENCE [LARGE SCALE GENOMIC DNA]</scope>
    <source>
        <strain evidence="13 14">GX26</strain>
    </source>
</reference>
<name>A0ABD5V9N0_9EURY</name>
<evidence type="ECO:0000256" key="1">
    <source>
        <dbReference type="ARBA" id="ARBA00022475"/>
    </source>
</evidence>
<dbReference type="PANTHER" id="PTHR43221:SF2">
    <property type="entry name" value="PROTEASE HTPX HOMOLOG"/>
    <property type="match status" value="1"/>
</dbReference>
<feature type="transmembrane region" description="Helical" evidence="11">
    <location>
        <begin position="246"/>
        <end position="274"/>
    </location>
</feature>
<dbReference type="InterPro" id="IPR001915">
    <property type="entry name" value="Peptidase_M48"/>
</dbReference>
<keyword evidence="14" id="KW-1185">Reference proteome</keyword>
<dbReference type="InterPro" id="IPR050083">
    <property type="entry name" value="HtpX_protease"/>
</dbReference>
<evidence type="ECO:0000313" key="13">
    <source>
        <dbReference type="EMBL" id="MFC6951756.1"/>
    </source>
</evidence>
<dbReference type="Gene3D" id="3.30.2010.10">
    <property type="entry name" value="Metalloproteases ('zincins'), catalytic domain"/>
    <property type="match status" value="1"/>
</dbReference>
<evidence type="ECO:0000256" key="9">
    <source>
        <dbReference type="ARBA" id="ARBA00023136"/>
    </source>
</evidence>
<feature type="domain" description="Peptidase M48" evidence="12">
    <location>
        <begin position="96"/>
        <end position="370"/>
    </location>
</feature>
<evidence type="ECO:0000259" key="12">
    <source>
        <dbReference type="Pfam" id="PF01435"/>
    </source>
</evidence>
<evidence type="ECO:0000256" key="11">
    <source>
        <dbReference type="SAM" id="Phobius"/>
    </source>
</evidence>
<comment type="cofactor">
    <cofactor evidence="10">
        <name>Zn(2+)</name>
        <dbReference type="ChEBI" id="CHEBI:29105"/>
    </cofactor>
    <text evidence="10">Binds 1 zinc ion per subunit.</text>
</comment>
<evidence type="ECO:0000256" key="10">
    <source>
        <dbReference type="RuleBase" id="RU003983"/>
    </source>
</evidence>
<feature type="transmembrane region" description="Helical" evidence="11">
    <location>
        <begin position="12"/>
        <end position="36"/>
    </location>
</feature>